<feature type="transmembrane region" description="Helical" evidence="1">
    <location>
        <begin position="434"/>
        <end position="456"/>
    </location>
</feature>
<feature type="transmembrane region" description="Helical" evidence="1">
    <location>
        <begin position="232"/>
        <end position="252"/>
    </location>
</feature>
<dbReference type="GeneID" id="25313969"/>
<dbReference type="RefSeq" id="XP_013330945.1">
    <property type="nucleotide sequence ID" value="XM_013475491.1"/>
</dbReference>
<keyword evidence="1" id="KW-1133">Transmembrane helix</keyword>
<evidence type="ECO:0000259" key="3">
    <source>
        <dbReference type="Pfam" id="PF23317"/>
    </source>
</evidence>
<dbReference type="InterPro" id="IPR052971">
    <property type="entry name" value="TRP_calcium_channel"/>
</dbReference>
<name>A0A0F4Z385_RASE3</name>
<dbReference type="InterPro" id="IPR056336">
    <property type="entry name" value="YVC1_C"/>
</dbReference>
<feature type="transmembrane region" description="Helical" evidence="1">
    <location>
        <begin position="375"/>
        <end position="393"/>
    </location>
</feature>
<accession>A0A0F4Z385</accession>
<feature type="domain" description="YVC1 N-terminal linker helical" evidence="2">
    <location>
        <begin position="44"/>
        <end position="223"/>
    </location>
</feature>
<comment type="caution">
    <text evidence="4">The sequence shown here is derived from an EMBL/GenBank/DDBJ whole genome shotgun (WGS) entry which is preliminary data.</text>
</comment>
<dbReference type="AlphaFoldDB" id="A0A0F4Z385"/>
<dbReference type="Pfam" id="PF23317">
    <property type="entry name" value="YVC1_C"/>
    <property type="match status" value="1"/>
</dbReference>
<feature type="transmembrane region" description="Helical" evidence="1">
    <location>
        <begin position="490"/>
        <end position="507"/>
    </location>
</feature>
<dbReference type="InterPro" id="IPR056337">
    <property type="entry name" value="LHD_YVC1"/>
</dbReference>
<sequence length="632" mass="73407">MGGWTSIFGNRQGGAVRRLYEESRRLLPSYSSDEIASALPSKEVTKVALRLKYLIEQVIPFELERSAITKPNSDIITAEVIQTAKRAGGDEYRACVIYCLLVCHRWFKQQGEEELWRAGLLECRALACEVIAGHIIETEEDQDYLLREALLKRYSIFRKGEETHPINVVERAVDIHALRIIGSSGYQKCIKYLWRGWYSQDARDPSRFVEYKEKDNTSYWAHFRPERMRTPVYQNAVLIFFSLLYLALYTAVINTVNPSGDLDIAEAILYTMTMSYLCDEITKFWKIGRHYLGFWNVFNLTLYTLLAVSFILRMVALAHSSDVNDEQRRHFNRLSYNFLAFAAPMFWMRLLLFLDTFRFFGAMLVVLEVMMKESIIFFALLFFVLIGFLQAFVGMNETNFGVPITGSIVQGMANSIMQSPNFELFQDFAPPFGIVLYYLFNFVVMVLLLNILIALYNSSYSDISGNADDEFMALFSRKTLQFVRAPDENVFIPPFNLIEILFISAPFEWWLSKESYERLNHYVMGIIYSPLLLITAWIETREARRIRRNRRRGEEDDTIQQEWEELAAEVDFDVAGTDWEQAVQESKPNVEVSACVLEIRQLKEQVRTLMETVKGIYSSRAVRRVVLLSTRQ</sequence>
<dbReference type="Pfam" id="PF23190">
    <property type="entry name" value="LHD_TRPY1"/>
    <property type="match status" value="1"/>
</dbReference>
<evidence type="ECO:0000259" key="2">
    <source>
        <dbReference type="Pfam" id="PF23190"/>
    </source>
</evidence>
<feature type="transmembrane region" description="Helical" evidence="1">
    <location>
        <begin position="519"/>
        <end position="538"/>
    </location>
</feature>
<organism evidence="4 5">
    <name type="scientific">Rasamsonia emersonii (strain ATCC 16479 / CBS 393.64 / IMI 116815)</name>
    <dbReference type="NCBI Taxonomy" id="1408163"/>
    <lineage>
        <taxon>Eukaryota</taxon>
        <taxon>Fungi</taxon>
        <taxon>Dikarya</taxon>
        <taxon>Ascomycota</taxon>
        <taxon>Pezizomycotina</taxon>
        <taxon>Eurotiomycetes</taxon>
        <taxon>Eurotiomycetidae</taxon>
        <taxon>Eurotiales</taxon>
        <taxon>Trichocomaceae</taxon>
        <taxon>Rasamsonia</taxon>
    </lineage>
</organism>
<evidence type="ECO:0000256" key="1">
    <source>
        <dbReference type="SAM" id="Phobius"/>
    </source>
</evidence>
<keyword evidence="5" id="KW-1185">Reference proteome</keyword>
<feature type="domain" description="Calcium channel YVC1-like C-terminal transmembrane" evidence="3">
    <location>
        <begin position="245"/>
        <end position="533"/>
    </location>
</feature>
<keyword evidence="1" id="KW-0812">Transmembrane</keyword>
<dbReference type="EMBL" id="LASV01000065">
    <property type="protein sequence ID" value="KKA24333.1"/>
    <property type="molecule type" value="Genomic_DNA"/>
</dbReference>
<keyword evidence="1" id="KW-0472">Membrane</keyword>
<dbReference type="STRING" id="1408163.A0A0F4Z385"/>
<feature type="transmembrane region" description="Helical" evidence="1">
    <location>
        <begin position="294"/>
        <end position="316"/>
    </location>
</feature>
<gene>
    <name evidence="4" type="ORF">T310_1618</name>
</gene>
<dbReference type="PANTHER" id="PTHR35859">
    <property type="entry name" value="NONSELECTIVE CATION CHANNEL PROTEIN"/>
    <property type="match status" value="1"/>
</dbReference>
<evidence type="ECO:0000313" key="5">
    <source>
        <dbReference type="Proteomes" id="UP000053958"/>
    </source>
</evidence>
<proteinExistence type="predicted"/>
<protein>
    <submittedName>
        <fullName evidence="4">Potassium ion channel Yvc1</fullName>
    </submittedName>
</protein>
<reference evidence="4 5" key="1">
    <citation type="submission" date="2015-04" db="EMBL/GenBank/DDBJ databases">
        <authorList>
            <person name="Heijne W.H."/>
            <person name="Fedorova N.D."/>
            <person name="Nierman W.C."/>
            <person name="Vollebregt A.W."/>
            <person name="Zhao Z."/>
            <person name="Wu L."/>
            <person name="Kumar M."/>
            <person name="Stam H."/>
            <person name="van den Berg M.A."/>
            <person name="Pel H.J."/>
        </authorList>
    </citation>
    <scope>NUCLEOTIDE SEQUENCE [LARGE SCALE GENOMIC DNA]</scope>
    <source>
        <strain evidence="4 5">CBS 393.64</strain>
    </source>
</reference>
<dbReference type="PANTHER" id="PTHR35859:SF4">
    <property type="entry name" value="MEMBRANE CHANNEL PROTEIN, PUTATIVE (AFU_ORTHOLOGUE AFUA_6G11300)-RELATED"/>
    <property type="match status" value="1"/>
</dbReference>
<dbReference type="Proteomes" id="UP000053958">
    <property type="component" value="Unassembled WGS sequence"/>
</dbReference>
<evidence type="ECO:0000313" key="4">
    <source>
        <dbReference type="EMBL" id="KKA24333.1"/>
    </source>
</evidence>
<dbReference type="OrthoDB" id="301415at2759"/>